<feature type="transmembrane region" description="Helical" evidence="7">
    <location>
        <begin position="500"/>
        <end position="519"/>
    </location>
</feature>
<evidence type="ECO:0000256" key="3">
    <source>
        <dbReference type="ARBA" id="ARBA00022692"/>
    </source>
</evidence>
<reference evidence="8 9" key="1">
    <citation type="journal article" date="2018" name="Cell">
        <title>The Chara Genome: Secondary Complexity and Implications for Plant Terrestrialization.</title>
        <authorList>
            <person name="Nishiyama T."/>
            <person name="Sakayama H."/>
            <person name="Vries J.D."/>
            <person name="Buschmann H."/>
            <person name="Saint-Marcoux D."/>
            <person name="Ullrich K.K."/>
            <person name="Haas F.B."/>
            <person name="Vanderstraeten L."/>
            <person name="Becker D."/>
            <person name="Lang D."/>
            <person name="Vosolsobe S."/>
            <person name="Rombauts S."/>
            <person name="Wilhelmsson P.K.I."/>
            <person name="Janitza P."/>
            <person name="Kern R."/>
            <person name="Heyl A."/>
            <person name="Rumpler F."/>
            <person name="Villalobos L.I.A.C."/>
            <person name="Clay J.M."/>
            <person name="Skokan R."/>
            <person name="Toyoda A."/>
            <person name="Suzuki Y."/>
            <person name="Kagoshima H."/>
            <person name="Schijlen E."/>
            <person name="Tajeshwar N."/>
            <person name="Catarino B."/>
            <person name="Hetherington A.J."/>
            <person name="Saltykova A."/>
            <person name="Bonnot C."/>
            <person name="Breuninger H."/>
            <person name="Symeonidi A."/>
            <person name="Radhakrishnan G.V."/>
            <person name="Van Nieuwerburgh F."/>
            <person name="Deforce D."/>
            <person name="Chang C."/>
            <person name="Karol K.G."/>
            <person name="Hedrich R."/>
            <person name="Ulvskov P."/>
            <person name="Glockner G."/>
            <person name="Delwiche C.F."/>
            <person name="Petrasek J."/>
            <person name="Van de Peer Y."/>
            <person name="Friml J."/>
            <person name="Beilby M."/>
            <person name="Dolan L."/>
            <person name="Kohara Y."/>
            <person name="Sugano S."/>
            <person name="Fujiyama A."/>
            <person name="Delaux P.-M."/>
            <person name="Quint M."/>
            <person name="TheiBen G."/>
            <person name="Hagemann M."/>
            <person name="Harholt J."/>
            <person name="Dunand C."/>
            <person name="Zachgo S."/>
            <person name="Langdale J."/>
            <person name="Maumus F."/>
            <person name="Straeten D.V.D."/>
            <person name="Gould S.B."/>
            <person name="Rensing S.A."/>
        </authorList>
    </citation>
    <scope>NUCLEOTIDE SEQUENCE [LARGE SCALE GENOMIC DNA]</scope>
    <source>
        <strain evidence="8 9">S276</strain>
    </source>
</reference>
<feature type="compositionally biased region" description="Low complexity" evidence="6">
    <location>
        <begin position="632"/>
        <end position="650"/>
    </location>
</feature>
<gene>
    <name evidence="8" type="ORF">CBR_g44530</name>
</gene>
<dbReference type="InterPro" id="IPR008429">
    <property type="entry name" value="CLPTM1"/>
</dbReference>
<evidence type="ECO:0000256" key="1">
    <source>
        <dbReference type="ARBA" id="ARBA00004141"/>
    </source>
</evidence>
<sequence length="788" mass="87825">MAEMARGQGARGAVRVGAAMPAAGQSSRSGGARQAVAAAGGAGGMAAAVAAGAAGQQQQQRPHRFIFDLIRMLAFWYLAMSMFAPRKPSDPGLLMRNLFQKGEKLDMWVYLSEDLDFKDFADESSLVWHETDIPYAMYNTESQRRLQITYAPSESVKRNGSLYAHVFFAKSGYPADPSDPTFDPTAAFGRTQPLIVYHPKPKIDKRKNLLGGDTGGGASEVVNGEEERKKSQQEQQQGVEDDEGEDEGEGGEGGGGQKAPAKWISYWKPNMTINLVDDFTTYQRNSIPAQLYGFMNFDPRTGNYFPTLFFNDFWILRDKLIPVNETVDTLTLSLEIASIARWKWALLVQVDEGFAMHARLGTTVDGESDEIKRVFLEGNPILLGVTVIVSLLHTAFDFLAFKNDIAFWKGNKSMEGLSARTVVINFVCQVIVFFYLLDNETSWMIIASAGVGCAIEFWKIGKAMNVSVDTSGKFPKLRFADHNTYVKSKTKQYDDEAMKYLSYALYPLVVCYAVYALIYKSHKSWYSWLLTSLTGCVYTFGFITMCPQLFINYKMKSVAHLPWRQMTYKFLNTIIDDLFAFVIKMPILHRLSVFRDDVIFLIYLYQRWIYPVDKKRVNEFGFGGEEEGEGEGTSSSAGGGAVSTAGEVVAPRAEDVAGKTAKEGGREEEEEEEEEEGGSDSSSTLTTRRRRRKDDGEREKEVTEAQGGGGEEGGGGNANAQLLRKRAGARKDDIVARENEEEEAMAARKKGKESDDESSEEEDAERYDRTMTNVQSRKGGTLSEKKRR</sequence>
<dbReference type="OrthoDB" id="378564at2759"/>
<dbReference type="GO" id="GO:0012505">
    <property type="term" value="C:endomembrane system"/>
    <property type="evidence" value="ECO:0007669"/>
    <property type="project" value="TreeGrafter"/>
</dbReference>
<name>A0A388LXU2_CHABU</name>
<dbReference type="EMBL" id="BFEA01000593">
    <property type="protein sequence ID" value="GBG87073.1"/>
    <property type="molecule type" value="Genomic_DNA"/>
</dbReference>
<evidence type="ECO:0000313" key="9">
    <source>
        <dbReference type="Proteomes" id="UP000265515"/>
    </source>
</evidence>
<feature type="compositionally biased region" description="Basic and acidic residues" evidence="6">
    <location>
        <begin position="729"/>
        <end position="738"/>
    </location>
</feature>
<proteinExistence type="inferred from homology"/>
<evidence type="ECO:0000313" key="8">
    <source>
        <dbReference type="EMBL" id="GBG87073.1"/>
    </source>
</evidence>
<feature type="region of interest" description="Disordered" evidence="6">
    <location>
        <begin position="623"/>
        <end position="788"/>
    </location>
</feature>
<dbReference type="Gramene" id="GBG87073">
    <property type="protein sequence ID" value="GBG87073"/>
    <property type="gene ID" value="CBR_g44530"/>
</dbReference>
<feature type="compositionally biased region" description="Gly residues" evidence="6">
    <location>
        <begin position="706"/>
        <end position="717"/>
    </location>
</feature>
<feature type="compositionally biased region" description="Basic and acidic residues" evidence="6">
    <location>
        <begin position="652"/>
        <end position="665"/>
    </location>
</feature>
<evidence type="ECO:0000256" key="6">
    <source>
        <dbReference type="SAM" id="MobiDB-lite"/>
    </source>
</evidence>
<protein>
    <submittedName>
        <fullName evidence="8">Uncharacterized protein</fullName>
    </submittedName>
</protein>
<feature type="compositionally biased region" description="Acidic residues" evidence="6">
    <location>
        <begin position="754"/>
        <end position="765"/>
    </location>
</feature>
<dbReference type="Pfam" id="PF05602">
    <property type="entry name" value="CLPTM1"/>
    <property type="match status" value="1"/>
</dbReference>
<comment type="caution">
    <text evidence="8">The sequence shown here is derived from an EMBL/GenBank/DDBJ whole genome shotgun (WGS) entry which is preliminary data.</text>
</comment>
<feature type="region of interest" description="Disordered" evidence="6">
    <location>
        <begin position="205"/>
        <end position="259"/>
    </location>
</feature>
<feature type="compositionally biased region" description="Basic and acidic residues" evidence="6">
    <location>
        <begin position="693"/>
        <end position="703"/>
    </location>
</feature>
<keyword evidence="5 7" id="KW-0472">Membrane</keyword>
<accession>A0A388LXU2</accession>
<feature type="compositionally biased region" description="Acidic residues" evidence="6">
    <location>
        <begin position="666"/>
        <end position="678"/>
    </location>
</feature>
<dbReference type="AlphaFoldDB" id="A0A388LXU2"/>
<dbReference type="OMA" id="LFKYQMY"/>
<dbReference type="PANTHER" id="PTHR21347:SF0">
    <property type="entry name" value="LIPID SCRAMBLASE CLPTM1L"/>
    <property type="match status" value="1"/>
</dbReference>
<feature type="compositionally biased region" description="Acidic residues" evidence="6">
    <location>
        <begin position="239"/>
        <end position="250"/>
    </location>
</feature>
<evidence type="ECO:0000256" key="4">
    <source>
        <dbReference type="ARBA" id="ARBA00022989"/>
    </source>
</evidence>
<keyword evidence="4 7" id="KW-1133">Transmembrane helix</keyword>
<keyword evidence="3 7" id="KW-0812">Transmembrane</keyword>
<evidence type="ECO:0000256" key="2">
    <source>
        <dbReference type="ARBA" id="ARBA00009310"/>
    </source>
</evidence>
<feature type="transmembrane region" description="Helical" evidence="7">
    <location>
        <begin position="525"/>
        <end position="546"/>
    </location>
</feature>
<feature type="transmembrane region" description="Helical" evidence="7">
    <location>
        <begin position="381"/>
        <end position="401"/>
    </location>
</feature>
<dbReference type="GO" id="GO:0016020">
    <property type="term" value="C:membrane"/>
    <property type="evidence" value="ECO:0007669"/>
    <property type="project" value="UniProtKB-SubCell"/>
</dbReference>
<dbReference type="Proteomes" id="UP000265515">
    <property type="component" value="Unassembled WGS sequence"/>
</dbReference>
<evidence type="ECO:0000256" key="7">
    <source>
        <dbReference type="SAM" id="Phobius"/>
    </source>
</evidence>
<feature type="transmembrane region" description="Helical" evidence="7">
    <location>
        <begin position="417"/>
        <end position="437"/>
    </location>
</feature>
<comment type="subcellular location">
    <subcellularLocation>
        <location evidence="1">Membrane</location>
        <topology evidence="1">Multi-pass membrane protein</topology>
    </subcellularLocation>
</comment>
<evidence type="ECO:0000256" key="5">
    <source>
        <dbReference type="ARBA" id="ARBA00023136"/>
    </source>
</evidence>
<keyword evidence="9" id="KW-1185">Reference proteome</keyword>
<dbReference type="PANTHER" id="PTHR21347">
    <property type="entry name" value="CLEFT LIP AND PALATE ASSOCIATED TRANSMEMBRANE PROTEIN-RELATED"/>
    <property type="match status" value="1"/>
</dbReference>
<dbReference type="STRING" id="69332.A0A388LXU2"/>
<comment type="similarity">
    <text evidence="2">Belongs to the CLPTM1 family.</text>
</comment>
<organism evidence="8 9">
    <name type="scientific">Chara braunii</name>
    <name type="common">Braun's stonewort</name>
    <dbReference type="NCBI Taxonomy" id="69332"/>
    <lineage>
        <taxon>Eukaryota</taxon>
        <taxon>Viridiplantae</taxon>
        <taxon>Streptophyta</taxon>
        <taxon>Charophyceae</taxon>
        <taxon>Charales</taxon>
        <taxon>Characeae</taxon>
        <taxon>Chara</taxon>
    </lineage>
</organism>